<keyword evidence="2" id="KW-1185">Reference proteome</keyword>
<protein>
    <submittedName>
        <fullName evidence="3">Uncharacterized protein LOC111083362</fullName>
    </submittedName>
</protein>
<sequence length="204" mass="23529">MQPALSLRNPADGLHLVRQWREKGSDYLELEWTFPARSSSATPGCFVDLRINRGLAEHQENFERWRKIEEPDLITGSLKCMDEFKKQRVVVPVKISGHSVDHIVQVSLRIVNGEGLDGVKWKTLHVTIHRHQGSPHLVMSVIWLTALILLCMLLLCTMIYKKYLYTFLKTIKSSKNTDDWYKTKIILDTDEEGPTTLLKIHLPI</sequence>
<proteinExistence type="predicted"/>
<dbReference type="RefSeq" id="XP_022235563.1">
    <property type="nucleotide sequence ID" value="XM_022379855.1"/>
</dbReference>
<dbReference type="Proteomes" id="UP000694941">
    <property type="component" value="Unplaced"/>
</dbReference>
<reference evidence="3" key="1">
    <citation type="submission" date="2025-08" db="UniProtKB">
        <authorList>
            <consortium name="RefSeq"/>
        </authorList>
    </citation>
    <scope>IDENTIFICATION</scope>
    <source>
        <tissue evidence="3">Muscle</tissue>
    </source>
</reference>
<dbReference type="GeneID" id="111083362"/>
<accession>A0ABM1RW08</accession>
<feature type="transmembrane region" description="Helical" evidence="1">
    <location>
        <begin position="137"/>
        <end position="160"/>
    </location>
</feature>
<evidence type="ECO:0000313" key="3">
    <source>
        <dbReference type="RefSeq" id="XP_022235563.1"/>
    </source>
</evidence>
<name>A0ABM1RW08_LIMPO</name>
<gene>
    <name evidence="3" type="primary">LOC111083362</name>
</gene>
<keyword evidence="1" id="KW-0812">Transmembrane</keyword>
<keyword evidence="1" id="KW-0472">Membrane</keyword>
<organism evidence="2 3">
    <name type="scientific">Limulus polyphemus</name>
    <name type="common">Atlantic horseshoe crab</name>
    <dbReference type="NCBI Taxonomy" id="6850"/>
    <lineage>
        <taxon>Eukaryota</taxon>
        <taxon>Metazoa</taxon>
        <taxon>Ecdysozoa</taxon>
        <taxon>Arthropoda</taxon>
        <taxon>Chelicerata</taxon>
        <taxon>Merostomata</taxon>
        <taxon>Xiphosura</taxon>
        <taxon>Limulidae</taxon>
        <taxon>Limulus</taxon>
    </lineage>
</organism>
<evidence type="ECO:0000256" key="1">
    <source>
        <dbReference type="SAM" id="Phobius"/>
    </source>
</evidence>
<keyword evidence="1" id="KW-1133">Transmembrane helix</keyword>
<evidence type="ECO:0000313" key="2">
    <source>
        <dbReference type="Proteomes" id="UP000694941"/>
    </source>
</evidence>